<keyword evidence="6" id="KW-0479">Metal-binding</keyword>
<evidence type="ECO:0000256" key="10">
    <source>
        <dbReference type="ARBA" id="ARBA00023235"/>
    </source>
</evidence>
<evidence type="ECO:0000259" key="11">
    <source>
        <dbReference type="PROSITE" id="PS51918"/>
    </source>
</evidence>
<evidence type="ECO:0000256" key="3">
    <source>
        <dbReference type="ARBA" id="ARBA00008703"/>
    </source>
</evidence>
<comment type="caution">
    <text evidence="12">The sequence shown here is derived from an EMBL/GenBank/DDBJ whole genome shotgun (WGS) entry which is preliminary data.</text>
</comment>
<keyword evidence="8" id="KW-0408">Iron</keyword>
<comment type="cofactor">
    <cofactor evidence="1">
        <name>pyridoxal 5'-phosphate</name>
        <dbReference type="ChEBI" id="CHEBI:597326"/>
    </cofactor>
</comment>
<evidence type="ECO:0000256" key="4">
    <source>
        <dbReference type="ARBA" id="ARBA00022485"/>
    </source>
</evidence>
<reference evidence="12" key="1">
    <citation type="submission" date="2021-05" db="EMBL/GenBank/DDBJ databases">
        <authorList>
            <person name="Tanabe Y."/>
        </authorList>
    </citation>
    <scope>NUCLEOTIDE SEQUENCE</scope>
    <source>
        <strain evidence="12">BOTRYCO-1</strain>
    </source>
</reference>
<dbReference type="SFLD" id="SFLDG01070">
    <property type="entry name" value="PLP-dependent"/>
    <property type="match status" value="1"/>
</dbReference>
<dbReference type="CDD" id="cd01335">
    <property type="entry name" value="Radical_SAM"/>
    <property type="match status" value="1"/>
</dbReference>
<dbReference type="InterPro" id="IPR022447">
    <property type="entry name" value="Lys_aminomutase-rel"/>
</dbReference>
<dbReference type="InterPro" id="IPR058240">
    <property type="entry name" value="rSAM_sf"/>
</dbReference>
<evidence type="ECO:0000256" key="8">
    <source>
        <dbReference type="ARBA" id="ARBA00023004"/>
    </source>
</evidence>
<dbReference type="Proteomes" id="UP001161064">
    <property type="component" value="Unassembled WGS sequence"/>
</dbReference>
<evidence type="ECO:0000256" key="6">
    <source>
        <dbReference type="ARBA" id="ARBA00022723"/>
    </source>
</evidence>
<accession>A0ABQ4PXQ4</accession>
<dbReference type="PIRSF" id="PIRSF004911">
    <property type="entry name" value="DUF160"/>
    <property type="match status" value="1"/>
</dbReference>
<evidence type="ECO:0000256" key="7">
    <source>
        <dbReference type="ARBA" id="ARBA00022898"/>
    </source>
</evidence>
<dbReference type="SFLD" id="SFLDS00029">
    <property type="entry name" value="Radical_SAM"/>
    <property type="match status" value="1"/>
</dbReference>
<name>A0ABQ4PXQ4_9PROT</name>
<dbReference type="PANTHER" id="PTHR30538">
    <property type="entry name" value="LYSINE 2,3-AMINOMUTASE-RELATED"/>
    <property type="match status" value="1"/>
</dbReference>
<sequence>MSGTFPASSTNLTTLAQLQDAGLLAQDLDPTLTQVAQRYAIGLTPHMANLIDRSNAADPIGAQFIPSPKELHTLEVEILDPIDDAGFSPLPGLVHRYSDRVLLKVVSVCPVYCRFCFRREMVGPGGPNLTRADLAAAIAYIAAHPEIFEVILTGGDPFMLSPRRVGELTQALAAIEHVKIVRWHTRVPIVDPDRVTPAFIETLKAPEIATWVAIHANHAQEFSKEAQSCVRSLADAGIALVSQSVLLKGINDNLEALQDLMRMFFGLGIKPYYLHHPDLAPGTSHFRLPIKKGQALMRALRKTMSGLAQPTYVLDIPGGAFKAPLETPHVREASTGLQLLDGKGVWHDYKG</sequence>
<evidence type="ECO:0000313" key="13">
    <source>
        <dbReference type="Proteomes" id="UP001161064"/>
    </source>
</evidence>
<evidence type="ECO:0000256" key="5">
    <source>
        <dbReference type="ARBA" id="ARBA00022691"/>
    </source>
</evidence>
<feature type="domain" description="Radical SAM core" evidence="11">
    <location>
        <begin position="95"/>
        <end position="307"/>
    </location>
</feature>
<dbReference type="NCBIfam" id="TIGR03822">
    <property type="entry name" value="AblA_like_2"/>
    <property type="match status" value="1"/>
</dbReference>
<dbReference type="PANTHER" id="PTHR30538:SF1">
    <property type="entry name" value="L-LYSINE 2,3-AMINOMUTASE"/>
    <property type="match status" value="1"/>
</dbReference>
<dbReference type="EMBL" id="BPFZ01000013">
    <property type="protein sequence ID" value="GIU67741.1"/>
    <property type="molecule type" value="Genomic_DNA"/>
</dbReference>
<dbReference type="Pfam" id="PF04055">
    <property type="entry name" value="Radical_SAM"/>
    <property type="match status" value="1"/>
</dbReference>
<dbReference type="InterPro" id="IPR003739">
    <property type="entry name" value="Lys_aminomutase/Glu_NH3_mut"/>
</dbReference>
<keyword evidence="4" id="KW-0004">4Fe-4S</keyword>
<evidence type="ECO:0000256" key="1">
    <source>
        <dbReference type="ARBA" id="ARBA00001933"/>
    </source>
</evidence>
<keyword evidence="5" id="KW-0949">S-adenosyl-L-methionine</keyword>
<dbReference type="SUPFAM" id="SSF102114">
    <property type="entry name" value="Radical SAM enzymes"/>
    <property type="match status" value="1"/>
</dbReference>
<dbReference type="InterPro" id="IPR007197">
    <property type="entry name" value="rSAM"/>
</dbReference>
<keyword evidence="13" id="KW-1185">Reference proteome</keyword>
<evidence type="ECO:0000256" key="9">
    <source>
        <dbReference type="ARBA" id="ARBA00023014"/>
    </source>
</evidence>
<dbReference type="Gene3D" id="3.20.20.70">
    <property type="entry name" value="Aldolase class I"/>
    <property type="match status" value="1"/>
</dbReference>
<dbReference type="NCBIfam" id="TIGR00238">
    <property type="entry name" value="KamA family radical SAM protein"/>
    <property type="match status" value="1"/>
</dbReference>
<comment type="cofactor">
    <cofactor evidence="2">
        <name>[4Fe-4S] cluster</name>
        <dbReference type="ChEBI" id="CHEBI:49883"/>
    </cofactor>
</comment>
<comment type="similarity">
    <text evidence="3">Belongs to the radical SAM superfamily. KamA family.</text>
</comment>
<protein>
    <submittedName>
        <fullName evidence="12">Lysine 2,3-aminomutase</fullName>
    </submittedName>
</protein>
<reference evidence="12" key="2">
    <citation type="journal article" date="2023" name="ISME Commun">
        <title>Characterization of a bloom-associated alphaproteobacterial lineage, 'Candidatus Phycosocius': insights into freshwater algal-bacterial interactions.</title>
        <authorList>
            <person name="Tanabe Y."/>
            <person name="Yamaguchi H."/>
            <person name="Yoshida M."/>
            <person name="Kai A."/>
            <person name="Okazaki Y."/>
        </authorList>
    </citation>
    <scope>NUCLEOTIDE SEQUENCE</scope>
    <source>
        <strain evidence="12">BOTRYCO-1</strain>
    </source>
</reference>
<evidence type="ECO:0000256" key="2">
    <source>
        <dbReference type="ARBA" id="ARBA00001966"/>
    </source>
</evidence>
<organism evidence="12 13">
    <name type="scientific">Candidatus Phycosocius spiralis</name>
    <dbReference type="NCBI Taxonomy" id="2815099"/>
    <lineage>
        <taxon>Bacteria</taxon>
        <taxon>Pseudomonadati</taxon>
        <taxon>Pseudomonadota</taxon>
        <taxon>Alphaproteobacteria</taxon>
        <taxon>Caulobacterales</taxon>
        <taxon>Caulobacterales incertae sedis</taxon>
        <taxon>Candidatus Phycosocius</taxon>
    </lineage>
</organism>
<keyword evidence="7" id="KW-0663">Pyridoxal phosphate</keyword>
<keyword evidence="10" id="KW-0413">Isomerase</keyword>
<proteinExistence type="inferred from homology"/>
<dbReference type="PROSITE" id="PS51918">
    <property type="entry name" value="RADICAL_SAM"/>
    <property type="match status" value="1"/>
</dbReference>
<evidence type="ECO:0000313" key="12">
    <source>
        <dbReference type="EMBL" id="GIU67741.1"/>
    </source>
</evidence>
<keyword evidence="9" id="KW-0411">Iron-sulfur</keyword>
<gene>
    <name evidence="12" type="ORF">PsB1_1895</name>
</gene>
<dbReference type="InterPro" id="IPR013785">
    <property type="entry name" value="Aldolase_TIM"/>
</dbReference>